<dbReference type="PANTHER" id="PTHR11616:SF240">
    <property type="entry name" value="BLOATED TUBULES, ISOFORM B-RELATED"/>
    <property type="match status" value="1"/>
</dbReference>
<sequence length="337" mass="37694">MKFFLEPKLEKLQNLEVWQRAVTQIFYSLGVGFGSLIAFASYGAKKDDFVGNATKVSVINCATSMFAGVVVFPILGYLAHEMRDINPCFHGDDLAELSSIGLSGTGLAFIAFPIAISRMPMAFFWSFLFFLMLLCLGIDSEFAMIESVMTVIHDSKIAPNLPKPALAGIVCGVSYLLGLIFVTRAGIYWFELFDYYTCVVAMFFVTFMEVFWFMWGDAKTFENFSTQVKVWTGRRISPFYKIMWKFVCPVVILALMVMAFGTHDLMDAETSKPYPEGSGFLPNWSIHLGWKLGLLPLFAFIATYIVSLERDLDSNAAVGRTLTEKLGAGRDCLADDE</sequence>
<dbReference type="AlphaFoldDB" id="A0A7S1RMK9"/>
<feature type="transmembrane region" description="Helical" evidence="6">
    <location>
        <begin position="56"/>
        <end position="78"/>
    </location>
</feature>
<keyword evidence="2" id="KW-0813">Transport</keyword>
<dbReference type="PRINTS" id="PR00176">
    <property type="entry name" value="NANEUSMPORT"/>
</dbReference>
<evidence type="ECO:0000256" key="1">
    <source>
        <dbReference type="ARBA" id="ARBA00004141"/>
    </source>
</evidence>
<evidence type="ECO:0000256" key="6">
    <source>
        <dbReference type="SAM" id="Phobius"/>
    </source>
</evidence>
<dbReference type="GO" id="GO:0035725">
    <property type="term" value="P:sodium ion transmembrane transport"/>
    <property type="evidence" value="ECO:0007669"/>
    <property type="project" value="TreeGrafter"/>
</dbReference>
<name>A0A7S1RMK9_ALECA</name>
<gene>
    <name evidence="7" type="ORF">ACAT0790_LOCUS47284</name>
</gene>
<keyword evidence="5 6" id="KW-0472">Membrane</keyword>
<feature type="transmembrane region" description="Helical" evidence="6">
    <location>
        <begin position="99"/>
        <end position="116"/>
    </location>
</feature>
<feature type="transmembrane region" description="Helical" evidence="6">
    <location>
        <begin position="122"/>
        <end position="144"/>
    </location>
</feature>
<comment type="subcellular location">
    <subcellularLocation>
        <location evidence="1">Membrane</location>
        <topology evidence="1">Multi-pass membrane protein</topology>
    </subcellularLocation>
</comment>
<feature type="transmembrane region" description="Helical" evidence="6">
    <location>
        <begin position="288"/>
        <end position="306"/>
    </location>
</feature>
<organism evidence="7">
    <name type="scientific">Alexandrium catenella</name>
    <name type="common">Red tide dinoflagellate</name>
    <name type="synonym">Gonyaulax catenella</name>
    <dbReference type="NCBI Taxonomy" id="2925"/>
    <lineage>
        <taxon>Eukaryota</taxon>
        <taxon>Sar</taxon>
        <taxon>Alveolata</taxon>
        <taxon>Dinophyceae</taxon>
        <taxon>Gonyaulacales</taxon>
        <taxon>Pyrocystaceae</taxon>
        <taxon>Alexandrium</taxon>
    </lineage>
</organism>
<evidence type="ECO:0000256" key="3">
    <source>
        <dbReference type="ARBA" id="ARBA00022692"/>
    </source>
</evidence>
<evidence type="ECO:0000256" key="4">
    <source>
        <dbReference type="ARBA" id="ARBA00022989"/>
    </source>
</evidence>
<dbReference type="GO" id="GO:0005886">
    <property type="term" value="C:plasma membrane"/>
    <property type="evidence" value="ECO:0007669"/>
    <property type="project" value="TreeGrafter"/>
</dbReference>
<evidence type="ECO:0000313" key="7">
    <source>
        <dbReference type="EMBL" id="CAD9170515.1"/>
    </source>
</evidence>
<reference evidence="7" key="1">
    <citation type="submission" date="2021-01" db="EMBL/GenBank/DDBJ databases">
        <authorList>
            <person name="Corre E."/>
            <person name="Pelletier E."/>
            <person name="Niang G."/>
            <person name="Scheremetjew M."/>
            <person name="Finn R."/>
            <person name="Kale V."/>
            <person name="Holt S."/>
            <person name="Cochrane G."/>
            <person name="Meng A."/>
            <person name="Brown T."/>
            <person name="Cohen L."/>
        </authorList>
    </citation>
    <scope>NUCLEOTIDE SEQUENCE</scope>
    <source>
        <strain evidence="7">OF101</strain>
    </source>
</reference>
<dbReference type="EMBL" id="HBGE01079090">
    <property type="protein sequence ID" value="CAD9170515.1"/>
    <property type="molecule type" value="Transcribed_RNA"/>
</dbReference>
<dbReference type="PROSITE" id="PS50267">
    <property type="entry name" value="NA_NEUROTRAN_SYMP_3"/>
    <property type="match status" value="1"/>
</dbReference>
<proteinExistence type="predicted"/>
<dbReference type="Pfam" id="PF00209">
    <property type="entry name" value="SNF"/>
    <property type="match status" value="1"/>
</dbReference>
<dbReference type="SUPFAM" id="SSF161070">
    <property type="entry name" value="SNF-like"/>
    <property type="match status" value="1"/>
</dbReference>
<keyword evidence="4 6" id="KW-1133">Transmembrane helix</keyword>
<dbReference type="InterPro" id="IPR000175">
    <property type="entry name" value="Na/ntran_symport"/>
</dbReference>
<feature type="transmembrane region" description="Helical" evidence="6">
    <location>
        <begin position="165"/>
        <end position="187"/>
    </location>
</feature>
<dbReference type="InterPro" id="IPR037272">
    <property type="entry name" value="SNS_sf"/>
</dbReference>
<evidence type="ECO:0000256" key="5">
    <source>
        <dbReference type="ARBA" id="ARBA00023136"/>
    </source>
</evidence>
<feature type="transmembrane region" description="Helical" evidence="6">
    <location>
        <begin position="21"/>
        <end position="44"/>
    </location>
</feature>
<evidence type="ECO:0000256" key="2">
    <source>
        <dbReference type="ARBA" id="ARBA00022448"/>
    </source>
</evidence>
<accession>A0A7S1RMK9</accession>
<feature type="transmembrane region" description="Helical" evidence="6">
    <location>
        <begin position="242"/>
        <end position="261"/>
    </location>
</feature>
<dbReference type="PANTHER" id="PTHR11616">
    <property type="entry name" value="SODIUM/CHLORIDE DEPENDENT TRANSPORTER"/>
    <property type="match status" value="1"/>
</dbReference>
<protein>
    <submittedName>
        <fullName evidence="7">Uncharacterized protein</fullName>
    </submittedName>
</protein>
<keyword evidence="3 6" id="KW-0812">Transmembrane</keyword>